<evidence type="ECO:0000256" key="4">
    <source>
        <dbReference type="ARBA" id="ARBA00023125"/>
    </source>
</evidence>
<dbReference type="SUPFAM" id="SSF88659">
    <property type="entry name" value="Sigma3 and sigma4 domains of RNA polymerase sigma factors"/>
    <property type="match status" value="1"/>
</dbReference>
<accession>A0A512D857</accession>
<dbReference type="Pfam" id="PF04542">
    <property type="entry name" value="Sigma70_r2"/>
    <property type="match status" value="1"/>
</dbReference>
<dbReference type="OrthoDB" id="3688906at2"/>
<dbReference type="InterPro" id="IPR013324">
    <property type="entry name" value="RNA_pol_sigma_r3/r4-like"/>
</dbReference>
<dbReference type="PANTHER" id="PTHR43133:SF50">
    <property type="entry name" value="ECF RNA POLYMERASE SIGMA FACTOR SIGM"/>
    <property type="match status" value="1"/>
</dbReference>
<dbReference type="SUPFAM" id="SSF88946">
    <property type="entry name" value="Sigma2 domain of RNA polymerase sigma factors"/>
    <property type="match status" value="1"/>
</dbReference>
<evidence type="ECO:0000259" key="7">
    <source>
        <dbReference type="Pfam" id="PF08281"/>
    </source>
</evidence>
<sequence>MSTQDDVVESLIATRGRALRGYAYLLCGNLDDAEDLVQDALVKTFSRRRAGLELDSAEAYVRRTILTVYLDGWRRRGRWAARLHLTAEPSQTAGPESSTGDRVDVVAALRRLPPQQRACVVLRFYEDLTVTEIARRLAVSEGAVKRYLSMGVHSLEGVLGPIRPAPTQTLLVRER</sequence>
<evidence type="ECO:0000256" key="2">
    <source>
        <dbReference type="ARBA" id="ARBA00023015"/>
    </source>
</evidence>
<dbReference type="AlphaFoldDB" id="A0A512D857"/>
<dbReference type="InterPro" id="IPR013325">
    <property type="entry name" value="RNA_pol_sigma_r2"/>
</dbReference>
<reference evidence="8 9" key="1">
    <citation type="submission" date="2019-07" db="EMBL/GenBank/DDBJ databases">
        <title>Whole genome shotgun sequence of Cellulomonas aerilata NBRC 106308.</title>
        <authorList>
            <person name="Hosoyama A."/>
            <person name="Uohara A."/>
            <person name="Ohji S."/>
            <person name="Ichikawa N."/>
        </authorList>
    </citation>
    <scope>NUCLEOTIDE SEQUENCE [LARGE SCALE GENOMIC DNA]</scope>
    <source>
        <strain evidence="8 9">NBRC 106308</strain>
    </source>
</reference>
<keyword evidence="9" id="KW-1185">Reference proteome</keyword>
<dbReference type="Pfam" id="PF08281">
    <property type="entry name" value="Sigma70_r4_2"/>
    <property type="match status" value="1"/>
</dbReference>
<proteinExistence type="inferred from homology"/>
<dbReference type="GO" id="GO:0016987">
    <property type="term" value="F:sigma factor activity"/>
    <property type="evidence" value="ECO:0007669"/>
    <property type="project" value="UniProtKB-KW"/>
</dbReference>
<dbReference type="InterPro" id="IPR013249">
    <property type="entry name" value="RNA_pol_sigma70_r4_t2"/>
</dbReference>
<dbReference type="PANTHER" id="PTHR43133">
    <property type="entry name" value="RNA POLYMERASE ECF-TYPE SIGMA FACTO"/>
    <property type="match status" value="1"/>
</dbReference>
<evidence type="ECO:0000256" key="1">
    <source>
        <dbReference type="ARBA" id="ARBA00010641"/>
    </source>
</evidence>
<feature type="domain" description="RNA polymerase sigma-70 region 2" evidence="6">
    <location>
        <begin position="12"/>
        <end position="78"/>
    </location>
</feature>
<dbReference type="EMBL" id="BJYY01000001">
    <property type="protein sequence ID" value="GEO32682.1"/>
    <property type="molecule type" value="Genomic_DNA"/>
</dbReference>
<dbReference type="CDD" id="cd06171">
    <property type="entry name" value="Sigma70_r4"/>
    <property type="match status" value="1"/>
</dbReference>
<dbReference type="Gene3D" id="1.10.10.10">
    <property type="entry name" value="Winged helix-like DNA-binding domain superfamily/Winged helix DNA-binding domain"/>
    <property type="match status" value="1"/>
</dbReference>
<evidence type="ECO:0000256" key="3">
    <source>
        <dbReference type="ARBA" id="ARBA00023082"/>
    </source>
</evidence>
<organism evidence="8 9">
    <name type="scientific">Cellulomonas aerilata</name>
    <dbReference type="NCBI Taxonomy" id="515326"/>
    <lineage>
        <taxon>Bacteria</taxon>
        <taxon>Bacillati</taxon>
        <taxon>Actinomycetota</taxon>
        <taxon>Actinomycetes</taxon>
        <taxon>Micrococcales</taxon>
        <taxon>Cellulomonadaceae</taxon>
        <taxon>Cellulomonas</taxon>
    </lineage>
</organism>
<dbReference type="InterPro" id="IPR039425">
    <property type="entry name" value="RNA_pol_sigma-70-like"/>
</dbReference>
<dbReference type="InterPro" id="IPR036388">
    <property type="entry name" value="WH-like_DNA-bd_sf"/>
</dbReference>
<dbReference type="InterPro" id="IPR007627">
    <property type="entry name" value="RNA_pol_sigma70_r2"/>
</dbReference>
<evidence type="ECO:0000256" key="5">
    <source>
        <dbReference type="ARBA" id="ARBA00023163"/>
    </source>
</evidence>
<keyword evidence="2" id="KW-0805">Transcription regulation</keyword>
<dbReference type="GO" id="GO:0003677">
    <property type="term" value="F:DNA binding"/>
    <property type="evidence" value="ECO:0007669"/>
    <property type="project" value="UniProtKB-KW"/>
</dbReference>
<name>A0A512D857_9CELL</name>
<dbReference type="Proteomes" id="UP000321181">
    <property type="component" value="Unassembled WGS sequence"/>
</dbReference>
<evidence type="ECO:0000313" key="8">
    <source>
        <dbReference type="EMBL" id="GEO32682.1"/>
    </source>
</evidence>
<keyword evidence="4" id="KW-0238">DNA-binding</keyword>
<dbReference type="RefSeq" id="WP_146899144.1">
    <property type="nucleotide sequence ID" value="NZ_BAAARM010000001.1"/>
</dbReference>
<evidence type="ECO:0000259" key="6">
    <source>
        <dbReference type="Pfam" id="PF04542"/>
    </source>
</evidence>
<gene>
    <name evidence="8" type="ORF">CAE01nite_04070</name>
</gene>
<keyword evidence="3" id="KW-0731">Sigma factor</keyword>
<comment type="similarity">
    <text evidence="1">Belongs to the sigma-70 factor family. ECF subfamily.</text>
</comment>
<dbReference type="NCBIfam" id="TIGR02937">
    <property type="entry name" value="sigma70-ECF"/>
    <property type="match status" value="1"/>
</dbReference>
<dbReference type="GO" id="GO:0006352">
    <property type="term" value="P:DNA-templated transcription initiation"/>
    <property type="evidence" value="ECO:0007669"/>
    <property type="project" value="InterPro"/>
</dbReference>
<protein>
    <submittedName>
        <fullName evidence="8">RNA polymerase sigma24 factor</fullName>
    </submittedName>
</protein>
<keyword evidence="5" id="KW-0804">Transcription</keyword>
<dbReference type="Gene3D" id="1.10.1740.10">
    <property type="match status" value="1"/>
</dbReference>
<dbReference type="InterPro" id="IPR014284">
    <property type="entry name" value="RNA_pol_sigma-70_dom"/>
</dbReference>
<comment type="caution">
    <text evidence="8">The sequence shown here is derived from an EMBL/GenBank/DDBJ whole genome shotgun (WGS) entry which is preliminary data.</text>
</comment>
<feature type="domain" description="RNA polymerase sigma factor 70 region 4 type 2" evidence="7">
    <location>
        <begin position="104"/>
        <end position="151"/>
    </location>
</feature>
<evidence type="ECO:0000313" key="9">
    <source>
        <dbReference type="Proteomes" id="UP000321181"/>
    </source>
</evidence>